<keyword evidence="2" id="KW-0472">Membrane</keyword>
<keyword evidence="2" id="KW-0812">Transmembrane</keyword>
<feature type="transmembrane region" description="Helical" evidence="2">
    <location>
        <begin position="104"/>
        <end position="127"/>
    </location>
</feature>
<dbReference type="Proteomes" id="UP000182126">
    <property type="component" value="Chromosome I"/>
</dbReference>
<protein>
    <submittedName>
        <fullName evidence="3">Uncharacterized protein</fullName>
    </submittedName>
</protein>
<proteinExistence type="predicted"/>
<sequence>MRAETDGEDAAAAERRALERAAYGRDGGLDAAAARRLQELQEEHRRLTPFAQDEPMESPSAGDDAPESVTARPAPEDVPAAEDTPPATPDDVSRTEASAANRRGLVPVLVASAALLAIGVGAGWALFAPRSDAFRLTEAQEDRRIALAGEGYDPGSVRPVAEAEGALAWFATQDDGASRCLILDVGTDSQSTCLAGEEAGPGLYASLPVPSSAADAEEDSFSFDSVTAVMLFSTTDEPMVSIQRWGGSSTLVAQFGEAERARAEELVGDGYDLNLSVLGSFREQPVWLGDRSTESGPSQRCLIVDADGSRQCATIDEAVQSGLRVQLLDVDQETGELLSASVIEVDFTRWQTPYLTVTSGPAVVDEATGESYLVTTGPPGDPIRVDIPGREPED</sequence>
<organism evidence="3 4">
    <name type="scientific">Microbacterium paraoxydans</name>
    <dbReference type="NCBI Taxonomy" id="199592"/>
    <lineage>
        <taxon>Bacteria</taxon>
        <taxon>Bacillati</taxon>
        <taxon>Actinomycetota</taxon>
        <taxon>Actinomycetes</taxon>
        <taxon>Micrococcales</taxon>
        <taxon>Microbacteriaceae</taxon>
        <taxon>Microbacterium</taxon>
    </lineage>
</organism>
<evidence type="ECO:0000256" key="1">
    <source>
        <dbReference type="SAM" id="MobiDB-lite"/>
    </source>
</evidence>
<evidence type="ECO:0000313" key="3">
    <source>
        <dbReference type="EMBL" id="SDS84679.1"/>
    </source>
</evidence>
<evidence type="ECO:0000256" key="2">
    <source>
        <dbReference type="SAM" id="Phobius"/>
    </source>
</evidence>
<dbReference type="AlphaFoldDB" id="A0A1H1VKW2"/>
<dbReference type="EMBL" id="LT629770">
    <property type="protein sequence ID" value="SDS84679.1"/>
    <property type="molecule type" value="Genomic_DNA"/>
</dbReference>
<feature type="region of interest" description="Disordered" evidence="1">
    <location>
        <begin position="372"/>
        <end position="394"/>
    </location>
</feature>
<gene>
    <name evidence="3" type="ORF">SAMN04489809_2826</name>
</gene>
<name>A0A1H1VKW2_9MICO</name>
<feature type="compositionally biased region" description="Basic and acidic residues" evidence="1">
    <location>
        <begin position="383"/>
        <end position="394"/>
    </location>
</feature>
<dbReference type="GeneID" id="36300446"/>
<reference evidence="3 4" key="1">
    <citation type="submission" date="2016-10" db="EMBL/GenBank/DDBJ databases">
        <authorList>
            <person name="de Groot N.N."/>
        </authorList>
    </citation>
    <scope>NUCLEOTIDE SEQUENCE [LARGE SCALE GENOMIC DNA]</scope>
    <source>
        <strain evidence="3 4">DSM 15019</strain>
    </source>
</reference>
<keyword evidence="2" id="KW-1133">Transmembrane helix</keyword>
<feature type="region of interest" description="Disordered" evidence="1">
    <location>
        <begin position="34"/>
        <end position="98"/>
    </location>
</feature>
<dbReference type="RefSeq" id="WP_060923331.1">
    <property type="nucleotide sequence ID" value="NZ_LT629770.1"/>
</dbReference>
<feature type="compositionally biased region" description="Basic and acidic residues" evidence="1">
    <location>
        <begin position="36"/>
        <end position="46"/>
    </location>
</feature>
<evidence type="ECO:0000313" key="4">
    <source>
        <dbReference type="Proteomes" id="UP000182126"/>
    </source>
</evidence>
<accession>A0A1H1VKW2</accession>